<accession>A0ABN1NGT7</accession>
<evidence type="ECO:0000313" key="2">
    <source>
        <dbReference type="EMBL" id="GAA0907164.1"/>
    </source>
</evidence>
<feature type="compositionally biased region" description="Basic and acidic residues" evidence="1">
    <location>
        <begin position="10"/>
        <end position="19"/>
    </location>
</feature>
<protein>
    <submittedName>
        <fullName evidence="2">Uncharacterized protein</fullName>
    </submittedName>
</protein>
<feature type="region of interest" description="Disordered" evidence="1">
    <location>
        <begin position="1"/>
        <end position="35"/>
    </location>
</feature>
<organism evidence="2 3">
    <name type="scientific">Pseudonocardia zijingensis</name>
    <dbReference type="NCBI Taxonomy" id="153376"/>
    <lineage>
        <taxon>Bacteria</taxon>
        <taxon>Bacillati</taxon>
        <taxon>Actinomycetota</taxon>
        <taxon>Actinomycetes</taxon>
        <taxon>Pseudonocardiales</taxon>
        <taxon>Pseudonocardiaceae</taxon>
        <taxon>Pseudonocardia</taxon>
    </lineage>
</organism>
<evidence type="ECO:0000313" key="3">
    <source>
        <dbReference type="Proteomes" id="UP001499967"/>
    </source>
</evidence>
<name>A0ABN1NGT7_9PSEU</name>
<comment type="caution">
    <text evidence="2">The sequence shown here is derived from an EMBL/GenBank/DDBJ whole genome shotgun (WGS) entry which is preliminary data.</text>
</comment>
<sequence length="86" mass="9265">MVQHGGADLVQRREGELHLGLDTGCPDDPASRGRAEDVLQERGLADTSFSADHQGPALPALDIGEELFEQRAFARPVQQHVVNPPA</sequence>
<keyword evidence="3" id="KW-1185">Reference proteome</keyword>
<gene>
    <name evidence="2" type="ORF">GCM10009559_75770</name>
</gene>
<proteinExistence type="predicted"/>
<dbReference type="EMBL" id="BAAAHP010000306">
    <property type="protein sequence ID" value="GAA0907164.1"/>
    <property type="molecule type" value="Genomic_DNA"/>
</dbReference>
<dbReference type="Proteomes" id="UP001499967">
    <property type="component" value="Unassembled WGS sequence"/>
</dbReference>
<evidence type="ECO:0000256" key="1">
    <source>
        <dbReference type="SAM" id="MobiDB-lite"/>
    </source>
</evidence>
<reference evidence="2 3" key="1">
    <citation type="journal article" date="2019" name="Int. J. Syst. Evol. Microbiol.">
        <title>The Global Catalogue of Microorganisms (GCM) 10K type strain sequencing project: providing services to taxonomists for standard genome sequencing and annotation.</title>
        <authorList>
            <consortium name="The Broad Institute Genomics Platform"/>
            <consortium name="The Broad Institute Genome Sequencing Center for Infectious Disease"/>
            <person name="Wu L."/>
            <person name="Ma J."/>
        </authorList>
    </citation>
    <scope>NUCLEOTIDE SEQUENCE [LARGE SCALE GENOMIC DNA]</scope>
    <source>
        <strain evidence="2 3">JCM 11117</strain>
    </source>
</reference>